<dbReference type="Proteomes" id="UP000654075">
    <property type="component" value="Unassembled WGS sequence"/>
</dbReference>
<proteinExistence type="predicted"/>
<evidence type="ECO:0000256" key="3">
    <source>
        <dbReference type="PROSITE-ProRule" id="PRU00339"/>
    </source>
</evidence>
<dbReference type="PROSITE" id="PS50005">
    <property type="entry name" value="TPR"/>
    <property type="match status" value="1"/>
</dbReference>
<evidence type="ECO:0000256" key="1">
    <source>
        <dbReference type="ARBA" id="ARBA00022737"/>
    </source>
</evidence>
<dbReference type="SMART" id="SM00028">
    <property type="entry name" value="TPR"/>
    <property type="match status" value="2"/>
</dbReference>
<evidence type="ECO:0000313" key="4">
    <source>
        <dbReference type="EMBL" id="CAE8632032.1"/>
    </source>
</evidence>
<keyword evidence="2 3" id="KW-0802">TPR repeat</keyword>
<dbReference type="PANTHER" id="PTHR22904:SF523">
    <property type="entry name" value="STRESS-INDUCED-PHOSPHOPROTEIN 1"/>
    <property type="match status" value="1"/>
</dbReference>
<dbReference type="InterPro" id="IPR011990">
    <property type="entry name" value="TPR-like_helical_dom_sf"/>
</dbReference>
<dbReference type="PANTHER" id="PTHR22904">
    <property type="entry name" value="TPR REPEAT CONTAINING PROTEIN"/>
    <property type="match status" value="1"/>
</dbReference>
<sequence>MSGASQQAAAHKAAGNRHYAAGEFVEALQDYEAALSLLAENDSEALVLENNRAAVNLKLRRAKDCAECCCRVLAAKPCDVKARARLARAEAAQGRPAEAFRVLAAHPESACAEDRRPLDELRVKLEAAEALLASGHAALEEGRHVFSRLEDDLLFDCPSLLASMGRCYLVLGELSRAIHVTSFLLRRDSSD</sequence>
<feature type="non-terminal residue" evidence="4">
    <location>
        <position position="191"/>
    </location>
</feature>
<dbReference type="SUPFAM" id="SSF48452">
    <property type="entry name" value="TPR-like"/>
    <property type="match status" value="1"/>
</dbReference>
<dbReference type="InterPro" id="IPR019734">
    <property type="entry name" value="TPR_rpt"/>
</dbReference>
<keyword evidence="1" id="KW-0677">Repeat</keyword>
<gene>
    <name evidence="4" type="ORF">PGLA1383_LOCUS48031</name>
</gene>
<dbReference type="Gene3D" id="1.25.40.10">
    <property type="entry name" value="Tetratricopeptide repeat domain"/>
    <property type="match status" value="1"/>
</dbReference>
<accession>A0A813H2S9</accession>
<keyword evidence="5" id="KW-1185">Reference proteome</keyword>
<evidence type="ECO:0000313" key="5">
    <source>
        <dbReference type="Proteomes" id="UP000654075"/>
    </source>
</evidence>
<dbReference type="AlphaFoldDB" id="A0A813H2S9"/>
<dbReference type="GO" id="GO:0051879">
    <property type="term" value="F:Hsp90 protein binding"/>
    <property type="evidence" value="ECO:0007669"/>
    <property type="project" value="TreeGrafter"/>
</dbReference>
<comment type="caution">
    <text evidence="4">The sequence shown here is derived from an EMBL/GenBank/DDBJ whole genome shotgun (WGS) entry which is preliminary data.</text>
</comment>
<feature type="repeat" description="TPR" evidence="3">
    <location>
        <begin position="8"/>
        <end position="41"/>
    </location>
</feature>
<organism evidence="4 5">
    <name type="scientific">Polarella glacialis</name>
    <name type="common">Dinoflagellate</name>
    <dbReference type="NCBI Taxonomy" id="89957"/>
    <lineage>
        <taxon>Eukaryota</taxon>
        <taxon>Sar</taxon>
        <taxon>Alveolata</taxon>
        <taxon>Dinophyceae</taxon>
        <taxon>Suessiales</taxon>
        <taxon>Suessiaceae</taxon>
        <taxon>Polarella</taxon>
    </lineage>
</organism>
<name>A0A813H2S9_POLGL</name>
<reference evidence="4" key="1">
    <citation type="submission" date="2021-02" db="EMBL/GenBank/DDBJ databases">
        <authorList>
            <person name="Dougan E. K."/>
            <person name="Rhodes N."/>
            <person name="Thang M."/>
            <person name="Chan C."/>
        </authorList>
    </citation>
    <scope>NUCLEOTIDE SEQUENCE</scope>
</reference>
<protein>
    <submittedName>
        <fullName evidence="4">Uncharacterized protein</fullName>
    </submittedName>
</protein>
<evidence type="ECO:0000256" key="2">
    <source>
        <dbReference type="ARBA" id="ARBA00022803"/>
    </source>
</evidence>
<dbReference type="EMBL" id="CAJNNV010030288">
    <property type="protein sequence ID" value="CAE8632032.1"/>
    <property type="molecule type" value="Genomic_DNA"/>
</dbReference>